<reference evidence="2 3" key="1">
    <citation type="submission" date="2019-11" db="EMBL/GenBank/DDBJ databases">
        <authorList>
            <person name="Dong K."/>
        </authorList>
    </citation>
    <scope>NUCLEOTIDE SEQUENCE [LARGE SCALE GENOMIC DNA]</scope>
    <source>
        <strain evidence="2 3">NBRC 112902</strain>
    </source>
</reference>
<dbReference type="EMBL" id="WMIG01000005">
    <property type="protein sequence ID" value="MTH60045.1"/>
    <property type="molecule type" value="Genomic_DNA"/>
</dbReference>
<dbReference type="RefSeq" id="WP_155039979.1">
    <property type="nucleotide sequence ID" value="NZ_WMIG01000005.1"/>
</dbReference>
<evidence type="ECO:0000313" key="3">
    <source>
        <dbReference type="Proteomes" id="UP000449846"/>
    </source>
</evidence>
<accession>A0A844HPG8</accession>
<dbReference type="OrthoDB" id="8092964at2"/>
<protein>
    <submittedName>
        <fullName evidence="2">Uncharacterized protein</fullName>
    </submittedName>
</protein>
<keyword evidence="3" id="KW-1185">Reference proteome</keyword>
<proteinExistence type="predicted"/>
<dbReference type="AlphaFoldDB" id="A0A844HPG8"/>
<gene>
    <name evidence="2" type="ORF">GL300_12575</name>
</gene>
<dbReference type="Proteomes" id="UP000449846">
    <property type="component" value="Unassembled WGS sequence"/>
</dbReference>
<feature type="coiled-coil region" evidence="1">
    <location>
        <begin position="559"/>
        <end position="586"/>
    </location>
</feature>
<sequence length="932" mass="102017">MNAIRRTPPRYAFALFGRRRTGKTVFLSALAALRQPSSGISNISYVAALAPILPDDSVLPGEAARFRVETQCREATEAINAQRVPRQTEVSDGFMGHRFELTLPSPPAPGASAVIHVDIYDFAGERIDPATTDGKDEARLHRLLRETDGLMILAETPAPDADPVEHRASLIGVRALGEALARLGKADNDAIRQAVLLATKWDHRHPFALSRQKDEATPAYMARRATEEARHRQEFETWLNTASDAEQHQALDARLRSIYGENYRTYPVSSFGAAKLVDIGADDGKPAEIPAEVPLASLNLVEPLLFLIERARANHREALLARGAHPLTAADAIPEKADILAEFGEDAGLLALRDKLAAARATKISEQSAAAAHEARVRNKRSLSLTVGAIAMLAVGVTAAEARLTMGREEAVRSAVNEALAHNDLEAVISARDSLRLLDNREPFLPTVRLTGLGYPAVERAKDGKRLESTECTFWETRASQPDFDLEQAQARLKTLPGCTTLDRTLANAHLAHWRHDLRVRMESFKKLTAPENCRAANFIHAALGERGNEILALVDQATDRASDDADHARAELASLTQRCQAVAEQAGLERQNSAEATARAAELKKLDVGTLEQQKWADYVRGLIGYQQESASASAADLAARKDEMQRRLAHLPQQLENWQKDLDRFRSQGQSPLPEREAGLRILKNEVTALPAEFDKPKQVLLNSIDRSERYFAQWAACARLGEVLEKYNELSDNLASRTETGISNLRDLLNAAKNDPAVNDHFGEALRQIEDQLSTVSEVTLASFRVAGTLPAQSDGSTDGKWSFGSSTGSFEATMDGSGRFVFGGNPETTLGAEPMSLEIVAEQRRTFWPSNYHFATHIALKKDDLLADITGASRDLLKIDLHATLYRFAEPVELGSFSSSKAIDNKVIDINIDLAGSRGLLISQGDCP</sequence>
<name>A0A844HPG8_9RHOB</name>
<keyword evidence="1" id="KW-0175">Coiled coil</keyword>
<organism evidence="2 3">
    <name type="scientific">Paracoccus litorisediminis</name>
    <dbReference type="NCBI Taxonomy" id="2006130"/>
    <lineage>
        <taxon>Bacteria</taxon>
        <taxon>Pseudomonadati</taxon>
        <taxon>Pseudomonadota</taxon>
        <taxon>Alphaproteobacteria</taxon>
        <taxon>Rhodobacterales</taxon>
        <taxon>Paracoccaceae</taxon>
        <taxon>Paracoccus</taxon>
    </lineage>
</organism>
<evidence type="ECO:0000256" key="1">
    <source>
        <dbReference type="SAM" id="Coils"/>
    </source>
</evidence>
<comment type="caution">
    <text evidence="2">The sequence shown here is derived from an EMBL/GenBank/DDBJ whole genome shotgun (WGS) entry which is preliminary data.</text>
</comment>
<evidence type="ECO:0000313" key="2">
    <source>
        <dbReference type="EMBL" id="MTH60045.1"/>
    </source>
</evidence>